<accession>A0A2U9IGT9</accession>
<dbReference type="Proteomes" id="UP000248044">
    <property type="component" value="Chromosome"/>
</dbReference>
<dbReference type="OrthoDB" id="42867at2157"/>
<evidence type="ECO:0000313" key="1">
    <source>
        <dbReference type="EMBL" id="AWR95267.1"/>
    </source>
</evidence>
<proteinExistence type="predicted"/>
<evidence type="ECO:0000313" key="2">
    <source>
        <dbReference type="Proteomes" id="UP000248044"/>
    </source>
</evidence>
<gene>
    <name evidence="1" type="ORF">DFR85_12325</name>
</gene>
<sequence length="355" mass="40919">MSSPSYRVIIEGKIEVKNADEFYSALLIGSKVLIEKPNVELLKPILEKYDLNTKLELKEKDPLFFELYLQQRLLKDYLNDGELKGFVEEILSLIKNKKKKEEIVNSLKASFKIDPVAFNYKIRDVLTTLKKFDSVDREFVEQYYDSSLYLKIISNGLPFYEVSAFFSNEKPRLGTTLGEIILNPKEITVTAINEDKLKLEENILRKVLGKIEIKSKGHADAYTLELISYLRYAYWGLRSSNLSMSESIGLLPIIVKSVNKPKELIEDSIKTYRDFRNNIDVEKVTQELKDLGWYSIILPQKIQENEKSKIKLNKFFKLGTKIGNVGLLLFSLILSIQTVYDMNGKSVDGMLKELI</sequence>
<protein>
    <submittedName>
        <fullName evidence="1">Uncharacterized protein</fullName>
    </submittedName>
</protein>
<dbReference type="RefSeq" id="WP_110271148.1">
    <property type="nucleotide sequence ID" value="NZ_CP029289.2"/>
</dbReference>
<dbReference type="KEGG" id="abri:DFR85_12325"/>
<dbReference type="GeneID" id="36832955"/>
<organism evidence="1 2">
    <name type="scientific">Acidianus brierleyi</name>
    <dbReference type="NCBI Taxonomy" id="41673"/>
    <lineage>
        <taxon>Archaea</taxon>
        <taxon>Thermoproteota</taxon>
        <taxon>Thermoprotei</taxon>
        <taxon>Sulfolobales</taxon>
        <taxon>Sulfolobaceae</taxon>
        <taxon>Acidianus</taxon>
    </lineage>
</organism>
<keyword evidence="2" id="KW-1185">Reference proteome</keyword>
<dbReference type="AlphaFoldDB" id="A0A2U9IGT9"/>
<name>A0A2U9IGT9_9CREN</name>
<dbReference type="EMBL" id="CP029289">
    <property type="protein sequence ID" value="AWR95267.1"/>
    <property type="molecule type" value="Genomic_DNA"/>
</dbReference>
<reference evidence="1 2" key="1">
    <citation type="submission" date="2018-05" db="EMBL/GenBank/DDBJ databases">
        <title>Complete Genome Sequences of Extremely Thermoacidophilic, Metal-Mobilizing Type-Strain Members of the Archaeal Family Sulfolobaceae: Acidianus brierleyi DSM-1651T, Acidianus sulfidivorans DSM-18786T, Metallosphaera hakonensis DSM-7519T, and Metallosphaera prunae DSM-10039T.</title>
        <authorList>
            <person name="Counts J.A."/>
            <person name="Kelly R.M."/>
        </authorList>
    </citation>
    <scope>NUCLEOTIDE SEQUENCE [LARGE SCALE GENOMIC DNA]</scope>
    <source>
        <strain evidence="1 2">DSM 1651</strain>
    </source>
</reference>